<evidence type="ECO:0000313" key="1">
    <source>
        <dbReference type="EMBL" id="EPX76466.1"/>
    </source>
</evidence>
<protein>
    <recommendedName>
        <fullName evidence="3">Phenazine biosynthesis protein PhzF like protein</fullName>
    </recommendedName>
</protein>
<dbReference type="Gene3D" id="3.10.310.10">
    <property type="entry name" value="Diaminopimelate Epimerase, Chain A, domain 1"/>
    <property type="match status" value="2"/>
</dbReference>
<evidence type="ECO:0008006" key="3">
    <source>
        <dbReference type="Google" id="ProtNLM"/>
    </source>
</evidence>
<keyword evidence="2" id="KW-1185">Reference proteome</keyword>
<dbReference type="STRING" id="1123237.Salmuc_00352"/>
<dbReference type="eggNOG" id="COG0384">
    <property type="taxonomic scope" value="Bacteria"/>
</dbReference>
<dbReference type="AlphaFoldDB" id="S9Q535"/>
<dbReference type="Pfam" id="PF02567">
    <property type="entry name" value="PhzC-PhzF"/>
    <property type="match status" value="1"/>
</dbReference>
<gene>
    <name evidence="1" type="ORF">Salmuc_00352</name>
</gene>
<evidence type="ECO:0000313" key="2">
    <source>
        <dbReference type="Proteomes" id="UP000015347"/>
    </source>
</evidence>
<organism evidence="1 2">
    <name type="scientific">Salipiger mucosus DSM 16094</name>
    <dbReference type="NCBI Taxonomy" id="1123237"/>
    <lineage>
        <taxon>Bacteria</taxon>
        <taxon>Pseudomonadati</taxon>
        <taxon>Pseudomonadota</taxon>
        <taxon>Alphaproteobacteria</taxon>
        <taxon>Rhodobacterales</taxon>
        <taxon>Roseobacteraceae</taxon>
        <taxon>Salipiger</taxon>
    </lineage>
</organism>
<dbReference type="SUPFAM" id="SSF54506">
    <property type="entry name" value="Diaminopimelate epimerase-like"/>
    <property type="match status" value="1"/>
</dbReference>
<accession>S9Q535</accession>
<dbReference type="EMBL" id="APVH01000049">
    <property type="protein sequence ID" value="EPX76466.1"/>
    <property type="molecule type" value="Genomic_DNA"/>
</dbReference>
<dbReference type="HOGENOM" id="CLU_048756_0_2_5"/>
<dbReference type="InterPro" id="IPR003719">
    <property type="entry name" value="Phenazine_PhzF-like"/>
</dbReference>
<reference evidence="2" key="1">
    <citation type="journal article" date="2014" name="Stand. Genomic Sci.">
        <title>Genome sequence of the exopolysaccharide-producing Salipiger mucosus type strain (DSM 16094(T)), a moderately halophilic member of the Roseobacter clade.</title>
        <authorList>
            <person name="Riedel T."/>
            <person name="Spring S."/>
            <person name="Fiebig A."/>
            <person name="Petersen J."/>
            <person name="Kyrpides N.C."/>
            <person name="Goker M."/>
            <person name="Klenk H.P."/>
        </authorList>
    </citation>
    <scope>NUCLEOTIDE SEQUENCE [LARGE SCALE GENOMIC DNA]</scope>
    <source>
        <strain evidence="2">DSM 16094</strain>
    </source>
</reference>
<dbReference type="Proteomes" id="UP000015347">
    <property type="component" value="Unassembled WGS sequence"/>
</dbReference>
<comment type="caution">
    <text evidence="1">The sequence shown here is derived from an EMBL/GenBank/DDBJ whole genome shotgun (WGS) entry which is preliminary data.</text>
</comment>
<dbReference type="PIRSF" id="PIRSF016184">
    <property type="entry name" value="PhzC_PhzF"/>
    <property type="match status" value="1"/>
</dbReference>
<sequence length="245" mass="25772">MWQTAPDLIDIRFHSTRGEMDMCGHVTIAAVAALRDTGRVSVGTYRQRGLAGTIGVTLAADGLISMTQPVPDTETCAISIDEVATLIGLSQCRILELNVARASLRHLFVEAESVAALGAIKRDDKALFAFCAAHRIDTLGLWAFMGSGTGSANLQLRDLCHGVGDPEEAASGTTNAALAGLLHKSGRIDPDGNGRVVVTAEQGVEMGRPSRVTTELVCRGGAISELRVGGQVRKLLTGTYFLSGI</sequence>
<proteinExistence type="predicted"/>
<dbReference type="GO" id="GO:0003824">
    <property type="term" value="F:catalytic activity"/>
    <property type="evidence" value="ECO:0007669"/>
    <property type="project" value="InterPro"/>
</dbReference>
<name>S9Q535_9RHOB</name>